<dbReference type="AlphaFoldDB" id="A0A1H1YGL7"/>
<evidence type="ECO:0000313" key="3">
    <source>
        <dbReference type="EMBL" id="SDT20668.1"/>
    </source>
</evidence>
<evidence type="ECO:0000313" key="2">
    <source>
        <dbReference type="EMBL" id="MCP2366688.1"/>
    </source>
</evidence>
<proteinExistence type="inferred from homology"/>
<dbReference type="CDD" id="cd00865">
    <property type="entry name" value="PEBP_bact_arch"/>
    <property type="match status" value="1"/>
</dbReference>
<accession>A0A1H1YGL7</accession>
<dbReference type="PANTHER" id="PTHR30289">
    <property type="entry name" value="UNCHARACTERIZED PROTEIN YBCL-RELATED"/>
    <property type="match status" value="1"/>
</dbReference>
<reference evidence="4" key="2">
    <citation type="submission" date="2016-10" db="EMBL/GenBank/DDBJ databases">
        <authorList>
            <person name="Varghese N."/>
            <person name="Submissions S."/>
        </authorList>
    </citation>
    <scope>NUCLEOTIDE SEQUENCE [LARGE SCALE GENOMIC DNA]</scope>
    <source>
        <strain evidence="4">CPCC 202695</strain>
    </source>
</reference>
<evidence type="ECO:0000313" key="4">
    <source>
        <dbReference type="Proteomes" id="UP000199482"/>
    </source>
</evidence>
<evidence type="ECO:0000313" key="5">
    <source>
        <dbReference type="Proteomes" id="UP000893823"/>
    </source>
</evidence>
<dbReference type="PANTHER" id="PTHR30289:SF1">
    <property type="entry name" value="PEBP (PHOSPHATIDYLETHANOLAMINE-BINDING PROTEIN) FAMILY PROTEIN"/>
    <property type="match status" value="1"/>
</dbReference>
<dbReference type="InterPro" id="IPR005247">
    <property type="entry name" value="YbhB_YbcL/LppC-like"/>
</dbReference>
<reference evidence="2" key="3">
    <citation type="submission" date="2022-06" db="EMBL/GenBank/DDBJ databases">
        <title>Genomic Encyclopedia of Type Strains, Phase III (KMG-III): the genomes of soil and plant-associated and newly described type strains.</title>
        <authorList>
            <person name="Whitman W."/>
        </authorList>
    </citation>
    <scope>NUCLEOTIDE SEQUENCE</scope>
    <source>
        <strain evidence="2">CPCC 202695</strain>
    </source>
</reference>
<dbReference type="EMBL" id="LT629755">
    <property type="protein sequence ID" value="SDT20668.1"/>
    <property type="molecule type" value="Genomic_DNA"/>
</dbReference>
<dbReference type="Pfam" id="PF01161">
    <property type="entry name" value="PBP"/>
    <property type="match status" value="1"/>
</dbReference>
<dbReference type="OrthoDB" id="9797506at2"/>
<name>A0A1H1YGL7_9MICO</name>
<dbReference type="EMBL" id="SODL02000001">
    <property type="protein sequence ID" value="MCP2366688.1"/>
    <property type="molecule type" value="Genomic_DNA"/>
</dbReference>
<dbReference type="InterPro" id="IPR036610">
    <property type="entry name" value="PEBP-like_sf"/>
</dbReference>
<dbReference type="NCBIfam" id="TIGR00481">
    <property type="entry name" value="YbhB/YbcL family Raf kinase inhibitor-like protein"/>
    <property type="match status" value="1"/>
</dbReference>
<dbReference type="Proteomes" id="UP000199482">
    <property type="component" value="Chromosome I"/>
</dbReference>
<dbReference type="SUPFAM" id="SSF49777">
    <property type="entry name" value="PEBP-like"/>
    <property type="match status" value="1"/>
</dbReference>
<reference evidence="3" key="1">
    <citation type="submission" date="2016-10" db="EMBL/GenBank/DDBJ databases">
        <authorList>
            <person name="de Groot N.N."/>
        </authorList>
    </citation>
    <scope>NUCLEOTIDE SEQUENCE [LARGE SCALE GENOMIC DNA]</scope>
    <source>
        <strain evidence="3">CPCC 202695</strain>
    </source>
</reference>
<keyword evidence="5" id="KW-1185">Reference proteome</keyword>
<dbReference type="Proteomes" id="UP000893823">
    <property type="component" value="Unassembled WGS sequence"/>
</dbReference>
<dbReference type="STRING" id="589382.SAMN04489721_2763"/>
<sequence>MLDLDPYAALQKLRPVESFHVTSADFDDGGALARPQWSAAAGGVDRSPQLSWSGFPERTRGFAVTCIDVDAPTGSGWWHWAVANLPLSTTSLEAGAGAPGGPALPEGALVLRNEDGDRGFGGVGPPRGTGAHRYVFVVHALDVPSLDLDPASSPAILGIRCFFHGLARGILTGIANRD</sequence>
<evidence type="ECO:0000256" key="1">
    <source>
        <dbReference type="ARBA" id="ARBA00007120"/>
    </source>
</evidence>
<organism evidence="3 4">
    <name type="scientific">Agromyces flavus</name>
    <dbReference type="NCBI Taxonomy" id="589382"/>
    <lineage>
        <taxon>Bacteria</taxon>
        <taxon>Bacillati</taxon>
        <taxon>Actinomycetota</taxon>
        <taxon>Actinomycetes</taxon>
        <taxon>Micrococcales</taxon>
        <taxon>Microbacteriaceae</taxon>
        <taxon>Agromyces</taxon>
    </lineage>
</organism>
<dbReference type="Gene3D" id="3.90.280.10">
    <property type="entry name" value="PEBP-like"/>
    <property type="match status" value="1"/>
</dbReference>
<dbReference type="InterPro" id="IPR008914">
    <property type="entry name" value="PEBP"/>
</dbReference>
<dbReference type="GO" id="GO:0004860">
    <property type="term" value="F:protein kinase inhibitor activity"/>
    <property type="evidence" value="ECO:0007669"/>
    <property type="project" value="UniProtKB-KW"/>
</dbReference>
<protein>
    <submittedName>
        <fullName evidence="2">Raf kinase inhibitor-like YbhB/YbcL family protein</fullName>
    </submittedName>
</protein>
<comment type="similarity">
    <text evidence="1">Belongs to the UPF0098 family.</text>
</comment>
<gene>
    <name evidence="2" type="ORF">BCL57_000830</name>
    <name evidence="3" type="ORF">SAMN04489721_2763</name>
</gene>
<keyword evidence="2" id="KW-0649">Protein kinase inhibitor</keyword>
<dbReference type="RefSeq" id="WP_092673569.1">
    <property type="nucleotide sequence ID" value="NZ_BMDN01000001.1"/>
</dbReference>